<dbReference type="EMBL" id="PJKA01000012">
    <property type="protein sequence ID" value="PNC17783.1"/>
    <property type="molecule type" value="Genomic_DNA"/>
</dbReference>
<protein>
    <submittedName>
        <fullName evidence="1">Uncharacterized protein</fullName>
    </submittedName>
</protein>
<evidence type="ECO:0000313" key="2">
    <source>
        <dbReference type="Proteomes" id="UP000236000"/>
    </source>
</evidence>
<evidence type="ECO:0000313" key="1">
    <source>
        <dbReference type="EMBL" id="PNC17783.1"/>
    </source>
</evidence>
<organism evidence="1 2">
    <name type="scientific">Akkermansia muciniphila</name>
    <dbReference type="NCBI Taxonomy" id="239935"/>
    <lineage>
        <taxon>Bacteria</taxon>
        <taxon>Pseudomonadati</taxon>
        <taxon>Verrucomicrobiota</taxon>
        <taxon>Verrucomicrobiia</taxon>
        <taxon>Verrucomicrobiales</taxon>
        <taxon>Akkermansiaceae</taxon>
        <taxon>Akkermansia</taxon>
    </lineage>
</organism>
<name>A0A2N8HD28_9BACT</name>
<proteinExistence type="predicted"/>
<dbReference type="Proteomes" id="UP000236000">
    <property type="component" value="Unassembled WGS sequence"/>
</dbReference>
<reference evidence="1 2" key="1">
    <citation type="journal article" date="2017" name="BMC Genomics">
        <title>Genome sequencing of 39 Akkermansia muciniphila isolates reveals its population structure, genomic and functional diverisity, and global distribution in mammalian gut microbiotas.</title>
        <authorList>
            <person name="Guo X."/>
            <person name="Li S."/>
            <person name="Zhang J."/>
            <person name="Wu F."/>
            <person name="Li X."/>
            <person name="Wu D."/>
            <person name="Zhang M."/>
            <person name="Ou Z."/>
            <person name="Jie Z."/>
            <person name="Yan Q."/>
            <person name="Li P."/>
            <person name="Yi J."/>
            <person name="Peng Y."/>
        </authorList>
    </citation>
    <scope>NUCLEOTIDE SEQUENCE [LARGE SCALE GENOMIC DNA]</scope>
    <source>
        <strain evidence="1 2">GP24</strain>
    </source>
</reference>
<accession>A0A2N8HD28</accession>
<sequence>MSGEPSTREWCRMADAEVRLFKKMAESRKQEKKEEIVSLSELEDDGVITHEEAEEGFSALRRLMWASKTAIDSLDDFIAQAELPLPSSPNGDSYEKLLAWKMNPESSLSYGIDHDPLVNGSLEETLQACWNDEVLGLLEGMVSRISRERLFLLIRRYADRKVEETERFSRLPPLTPEQWCWLQKQEHDRDALERSAIDILTISLLLWEDESPLAEETFQYWVSAPERAARVWQEKLRKEEGR</sequence>
<comment type="caution">
    <text evidence="1">The sequence shown here is derived from an EMBL/GenBank/DDBJ whole genome shotgun (WGS) entry which is preliminary data.</text>
</comment>
<dbReference type="AlphaFoldDB" id="A0A2N8HD28"/>
<gene>
    <name evidence="1" type="ORF">CXU22_08555</name>
</gene>